<dbReference type="Proteomes" id="UP000030416">
    <property type="component" value="Unassembled WGS sequence"/>
</dbReference>
<dbReference type="eggNOG" id="COG1086">
    <property type="taxonomic scope" value="Bacteria"/>
</dbReference>
<evidence type="ECO:0000313" key="4">
    <source>
        <dbReference type="EMBL" id="KGR76192.1"/>
    </source>
</evidence>
<dbReference type="Pfam" id="PF13727">
    <property type="entry name" value="CoA_binding_3"/>
    <property type="match status" value="1"/>
</dbReference>
<keyword evidence="2" id="KW-0812">Transmembrane</keyword>
<dbReference type="InterPro" id="IPR036291">
    <property type="entry name" value="NAD(P)-bd_dom_sf"/>
</dbReference>
<dbReference type="InterPro" id="IPR051203">
    <property type="entry name" value="Polysaccharide_Synthase-Rel"/>
</dbReference>
<dbReference type="OrthoDB" id="9803111at2"/>
<dbReference type="InterPro" id="IPR003869">
    <property type="entry name" value="Polysac_CapD-like"/>
</dbReference>
<evidence type="ECO:0000259" key="3">
    <source>
        <dbReference type="Pfam" id="PF02719"/>
    </source>
</evidence>
<comment type="similarity">
    <text evidence="1">Belongs to the polysaccharide synthase family.</text>
</comment>
<dbReference type="EMBL" id="JPVN01000027">
    <property type="protein sequence ID" value="KGR76192.1"/>
    <property type="molecule type" value="Genomic_DNA"/>
</dbReference>
<dbReference type="PANTHER" id="PTHR43318">
    <property type="entry name" value="UDP-N-ACETYLGLUCOSAMINE 4,6-DEHYDRATASE"/>
    <property type="match status" value="1"/>
</dbReference>
<evidence type="ECO:0000256" key="2">
    <source>
        <dbReference type="SAM" id="Phobius"/>
    </source>
</evidence>
<dbReference type="PANTHER" id="PTHR43318:SF1">
    <property type="entry name" value="POLYSACCHARIDE BIOSYNTHESIS PROTEIN EPSC-RELATED"/>
    <property type="match status" value="1"/>
</dbReference>
<feature type="domain" description="Polysaccharide biosynthesis protein CapD-like" evidence="3">
    <location>
        <begin position="278"/>
        <end position="560"/>
    </location>
</feature>
<keyword evidence="2" id="KW-1133">Transmembrane helix</keyword>
<dbReference type="CDD" id="cd05237">
    <property type="entry name" value="UDP_invert_4-6DH_SDR_e"/>
    <property type="match status" value="1"/>
</dbReference>
<dbReference type="AlphaFoldDB" id="A0A0A3IMX6"/>
<name>A0A0A3IMX6_9BACL</name>
<comment type="caution">
    <text evidence="4">The sequence shown here is derived from an EMBL/GenBank/DDBJ whole genome shotgun (WGS) entry which is preliminary data.</text>
</comment>
<feature type="transmembrane region" description="Helical" evidence="2">
    <location>
        <begin position="99"/>
        <end position="120"/>
    </location>
</feature>
<feature type="transmembrane region" description="Helical" evidence="2">
    <location>
        <begin position="72"/>
        <end position="93"/>
    </location>
</feature>
<reference evidence="4 5" key="1">
    <citation type="submission" date="2014-02" db="EMBL/GenBank/DDBJ databases">
        <title>Draft genome sequence of Lysinibacillus manganicus DSM 26584T.</title>
        <authorList>
            <person name="Zhang F."/>
            <person name="Wang G."/>
            <person name="Zhang L."/>
        </authorList>
    </citation>
    <scope>NUCLEOTIDE SEQUENCE [LARGE SCALE GENOMIC DNA]</scope>
    <source>
        <strain evidence="4 5">DSM 26584</strain>
    </source>
</reference>
<keyword evidence="5" id="KW-1185">Reference proteome</keyword>
<dbReference type="SUPFAM" id="SSF51735">
    <property type="entry name" value="NAD(P)-binding Rossmann-fold domains"/>
    <property type="match status" value="2"/>
</dbReference>
<organism evidence="4 5">
    <name type="scientific">Ureibacillus manganicus DSM 26584</name>
    <dbReference type="NCBI Taxonomy" id="1384049"/>
    <lineage>
        <taxon>Bacteria</taxon>
        <taxon>Bacillati</taxon>
        <taxon>Bacillota</taxon>
        <taxon>Bacilli</taxon>
        <taxon>Bacillales</taxon>
        <taxon>Caryophanaceae</taxon>
        <taxon>Ureibacillus</taxon>
    </lineage>
</organism>
<keyword evidence="2" id="KW-0472">Membrane</keyword>
<accession>A0A0A3IMX6</accession>
<evidence type="ECO:0000256" key="1">
    <source>
        <dbReference type="ARBA" id="ARBA00007430"/>
    </source>
</evidence>
<proteinExistence type="inferred from homology"/>
<protein>
    <submittedName>
        <fullName evidence="4">Polysaccharide biosynthesis protein EpsC</fullName>
    </submittedName>
</protein>
<dbReference type="Gene3D" id="3.40.50.720">
    <property type="entry name" value="NAD(P)-binding Rossmann-like Domain"/>
    <property type="match status" value="2"/>
</dbReference>
<dbReference type="STRING" id="1384049.CD29_17035"/>
<sequence>MNYRIRYFLFLILDLFHALVAVFIGYWLFNPSITFFPSFTISLVSLFFSYQILSHFLHLSTRIWSVASVRDLLPVTFAVNLSVLITILSQLLIQGSVDFREIFVIWLIFYVLIGSSRFFIRVYREVKDSQPLGQLKRVLVVGAGEAGTILIRNIRKKRKHEYDVVAIVDDDPNKQHLSLWGVEVCGTTVEIPHIVQEKKVDIIILAIPSLGKMEMQRIYEQCKRTKIKIKTMPKIEDVMTGKVAVHEMREVKTEELLGREEIKLDMEAISKKLLHKKILVTGAGGSIGSEICRQVLQFGPKQLILLGHGEHSIYTIHLELVENNQFRNIEFVPIIADVQDRKRIFEVIEQYKPDVIYHAAAHKHVPLMEVNPKEAVKNNIFGTKNVADAAHHFSVSNFVMISTDKAVNPTNVMGATKRIAEMIIQNLARNSDTNFAAVRFGNVLGSRGSVVPRFREQIASGGPVKVTHPEMTRYFMTIPEASKLVLQAGVLAKGGEVFVLDMGEQIKILDLAKNIIRLSGFTEEEIGIEFSGIRPGEKMYEELLNSEEIQEEWIYPKIHIGKAHCLDENQLLQLLEELETLDSQNLKQRVIDVANGKGWFINT</sequence>
<feature type="transmembrane region" description="Helical" evidence="2">
    <location>
        <begin position="7"/>
        <end position="29"/>
    </location>
</feature>
<evidence type="ECO:0000313" key="5">
    <source>
        <dbReference type="Proteomes" id="UP000030416"/>
    </source>
</evidence>
<dbReference type="Pfam" id="PF02719">
    <property type="entry name" value="Polysacc_synt_2"/>
    <property type="match status" value="1"/>
</dbReference>
<gene>
    <name evidence="4" type="ORF">CD29_17035</name>
</gene>
<feature type="transmembrane region" description="Helical" evidence="2">
    <location>
        <begin position="35"/>
        <end position="60"/>
    </location>
</feature>